<evidence type="ECO:0000313" key="2">
    <source>
        <dbReference type="EMBL" id="WFP15523.1"/>
    </source>
</evidence>
<protein>
    <submittedName>
        <fullName evidence="2">Alpha/beta fold hydrolase</fullName>
    </submittedName>
</protein>
<accession>A0ABY8H4E8</accession>
<evidence type="ECO:0000313" key="3">
    <source>
        <dbReference type="Proteomes" id="UP001219037"/>
    </source>
</evidence>
<keyword evidence="3" id="KW-1185">Reference proteome</keyword>
<organism evidence="2 3">
    <name type="scientific">Citricoccus muralis</name>
    <dbReference type="NCBI Taxonomy" id="169134"/>
    <lineage>
        <taxon>Bacteria</taxon>
        <taxon>Bacillati</taxon>
        <taxon>Actinomycetota</taxon>
        <taxon>Actinomycetes</taxon>
        <taxon>Micrococcales</taxon>
        <taxon>Micrococcaceae</taxon>
        <taxon>Citricoccus</taxon>
    </lineage>
</organism>
<dbReference type="SUPFAM" id="SSF53474">
    <property type="entry name" value="alpha/beta-Hydrolases"/>
    <property type="match status" value="1"/>
</dbReference>
<sequence>MANASIHYMPPAADGVLAPSRTNRKIGVVMIHGFTSVPESIRPWATGLAEAGAAVSLPLLSGHGTRWQDMNRVPAGQWRDDVRQAVDSLHYQGEPVDEIVVAGLSMGATLALDVAAHRKVSHVLLVNPALRLKTLDAWGGALAPLLHRVIPSVKPVADDIARPGVTEGAYPRTPVAAVAELAALIRTVVPQLSSVAAPITVFRADQDHVIPESSMQVLRAGATNTAQYTEHRLSDSFHVATLDYDAEYIIEESVRALAAPLHTTQSSIERGPR</sequence>
<dbReference type="PIRSF" id="PIRSF017388">
    <property type="entry name" value="Esterase_lipase"/>
    <property type="match status" value="1"/>
</dbReference>
<gene>
    <name evidence="2" type="ORF">P8192_08870</name>
</gene>
<dbReference type="InterPro" id="IPR029058">
    <property type="entry name" value="AB_hydrolase_fold"/>
</dbReference>
<dbReference type="InterPro" id="IPR012354">
    <property type="entry name" value="Esterase_lipase"/>
</dbReference>
<dbReference type="RefSeq" id="WP_278156338.1">
    <property type="nucleotide sequence ID" value="NZ_CP121252.1"/>
</dbReference>
<feature type="domain" description="Serine aminopeptidase S33" evidence="1">
    <location>
        <begin position="27"/>
        <end position="224"/>
    </location>
</feature>
<keyword evidence="2" id="KW-0378">Hydrolase</keyword>
<evidence type="ECO:0000259" key="1">
    <source>
        <dbReference type="Pfam" id="PF12146"/>
    </source>
</evidence>
<dbReference type="Proteomes" id="UP001219037">
    <property type="component" value="Chromosome"/>
</dbReference>
<reference evidence="2 3" key="1">
    <citation type="submission" date="2023-04" db="EMBL/GenBank/DDBJ databases">
        <title>Funneling lignin-derived compounds into biodiesel using alkali-halophilic Citricoccus sp. P2.</title>
        <authorList>
            <person name="Luo C.-B."/>
        </authorList>
    </citation>
    <scope>NUCLEOTIDE SEQUENCE [LARGE SCALE GENOMIC DNA]</scope>
    <source>
        <strain evidence="2 3">P2</strain>
    </source>
</reference>
<dbReference type="EMBL" id="CP121252">
    <property type="protein sequence ID" value="WFP15523.1"/>
    <property type="molecule type" value="Genomic_DNA"/>
</dbReference>
<dbReference type="Pfam" id="PF12146">
    <property type="entry name" value="Hydrolase_4"/>
    <property type="match status" value="1"/>
</dbReference>
<proteinExistence type="predicted"/>
<dbReference type="GO" id="GO:0016787">
    <property type="term" value="F:hydrolase activity"/>
    <property type="evidence" value="ECO:0007669"/>
    <property type="project" value="UniProtKB-KW"/>
</dbReference>
<name>A0ABY8H4E8_9MICC</name>
<dbReference type="InterPro" id="IPR022742">
    <property type="entry name" value="Hydrolase_4"/>
</dbReference>
<dbReference type="Gene3D" id="3.40.50.1820">
    <property type="entry name" value="alpha/beta hydrolase"/>
    <property type="match status" value="1"/>
</dbReference>